<dbReference type="PROSITE" id="PS50005">
    <property type="entry name" value="TPR"/>
    <property type="match status" value="1"/>
</dbReference>
<dbReference type="PROSITE" id="PS50943">
    <property type="entry name" value="HTH_CROC1"/>
    <property type="match status" value="1"/>
</dbReference>
<accession>A0ABT4CPH4</accession>
<proteinExistence type="predicted"/>
<evidence type="ECO:0000259" key="2">
    <source>
        <dbReference type="PROSITE" id="PS50943"/>
    </source>
</evidence>
<dbReference type="InterPro" id="IPR011990">
    <property type="entry name" value="TPR-like_helical_dom_sf"/>
</dbReference>
<dbReference type="CDD" id="cd00093">
    <property type="entry name" value="HTH_XRE"/>
    <property type="match status" value="1"/>
</dbReference>
<evidence type="ECO:0000313" key="3">
    <source>
        <dbReference type="EMBL" id="MCY6370950.1"/>
    </source>
</evidence>
<dbReference type="SUPFAM" id="SSF47413">
    <property type="entry name" value="lambda repressor-like DNA-binding domains"/>
    <property type="match status" value="1"/>
</dbReference>
<reference evidence="3" key="1">
    <citation type="submission" date="2022-12" db="EMBL/GenBank/DDBJ databases">
        <authorList>
            <person name="Wang J."/>
        </authorList>
    </citation>
    <scope>NUCLEOTIDE SEQUENCE</scope>
    <source>
        <strain evidence="3">HY-42-06</strain>
    </source>
</reference>
<feature type="domain" description="HTH cro/C1-type" evidence="2">
    <location>
        <begin position="10"/>
        <end position="63"/>
    </location>
</feature>
<dbReference type="InterPro" id="IPR019734">
    <property type="entry name" value="TPR_rpt"/>
</dbReference>
<comment type="caution">
    <text evidence="3">The sequence shown here is derived from an EMBL/GenBank/DDBJ whole genome shotgun (WGS) entry which is preliminary data.</text>
</comment>
<dbReference type="Gene3D" id="1.25.40.10">
    <property type="entry name" value="Tetratricopeptide repeat domain"/>
    <property type="match status" value="2"/>
</dbReference>
<dbReference type="SUPFAM" id="SSF48452">
    <property type="entry name" value="TPR-like"/>
    <property type="match status" value="2"/>
</dbReference>
<dbReference type="Gene3D" id="1.10.260.40">
    <property type="entry name" value="lambda repressor-like DNA-binding domains"/>
    <property type="match status" value="1"/>
</dbReference>
<evidence type="ECO:0000256" key="1">
    <source>
        <dbReference type="PROSITE-ProRule" id="PRU00339"/>
    </source>
</evidence>
<feature type="repeat" description="TPR" evidence="1">
    <location>
        <begin position="267"/>
        <end position="300"/>
    </location>
</feature>
<keyword evidence="4" id="KW-1185">Reference proteome</keyword>
<dbReference type="InterPro" id="IPR010982">
    <property type="entry name" value="Lambda_DNA-bd_dom_sf"/>
</dbReference>
<dbReference type="Proteomes" id="UP001079657">
    <property type="component" value="Unassembled WGS sequence"/>
</dbReference>
<organism evidence="3 4">
    <name type="scientific">Clostridium ganghwense</name>
    <dbReference type="NCBI Taxonomy" id="312089"/>
    <lineage>
        <taxon>Bacteria</taxon>
        <taxon>Bacillati</taxon>
        <taxon>Bacillota</taxon>
        <taxon>Clostridia</taxon>
        <taxon>Eubacteriales</taxon>
        <taxon>Clostridiaceae</taxon>
        <taxon>Clostridium</taxon>
    </lineage>
</organism>
<sequence length="419" mass="49694">MEVLSVGEKIKRARIYKGYTLKDVCENEISVSKLSCIENGKVNPEDWVLEFISQKLELDITYLKQDVEEQINVNIMNLLDNNKSEEYLVELQYNLELAERYSYYNLALHIMHLIFEYMLENSEIKDIQENIGRYYDLSNNATVENKKSIYYMDIARYFYKNKEYYQAINYFRNVRRNLVDGKDKDFNMLADIIYYEASAYNTLHEYNSAYEVARKLNDLFEYVEDELKKAKMYHMMAILSLKLDTGKFEEYEAKAYDMYKDNSEHKSTAIYNFASAMFQTDVKDKAVEYVKKAVEIYPKDNQEKLVEFMLTCTSELVDNKAIEVAQELSDDVLNRAINLDNIRFIEKAYYLKSKILLERNNLISAEMYMNLSLDSLAKFGSKKEVYDRYMEMGKMYHEMDSVKESIKYFSLAMSLQKKL</sequence>
<dbReference type="SMART" id="SM00028">
    <property type="entry name" value="TPR"/>
    <property type="match status" value="3"/>
</dbReference>
<evidence type="ECO:0000313" key="4">
    <source>
        <dbReference type="Proteomes" id="UP001079657"/>
    </source>
</evidence>
<dbReference type="EMBL" id="JAPQES010000003">
    <property type="protein sequence ID" value="MCY6370950.1"/>
    <property type="molecule type" value="Genomic_DNA"/>
</dbReference>
<gene>
    <name evidence="3" type="ORF">OXH55_09935</name>
</gene>
<name>A0ABT4CPH4_9CLOT</name>
<protein>
    <submittedName>
        <fullName evidence="3">Helix-turn-helix transcriptional regulator</fullName>
    </submittedName>
</protein>
<dbReference type="RefSeq" id="WP_268049791.1">
    <property type="nucleotide sequence ID" value="NZ_JAPQES010000003.1"/>
</dbReference>
<keyword evidence="1" id="KW-0802">TPR repeat</keyword>
<dbReference type="InterPro" id="IPR001387">
    <property type="entry name" value="Cro/C1-type_HTH"/>
</dbReference>